<keyword evidence="2" id="KW-1185">Reference proteome</keyword>
<name>A0AAE1JDH0_9FABA</name>
<sequence>MATYLVNRIPSRILGYKTPYELVYGKTPDLTNRKKFGSLAYVIDLKHNDKFQARSIPCVFLGFPEDEKGIFLSLRKRESSVVDMDMKNMFWFDPEEQQQVRLDTIEFAPIERRLDTMQSDSNEASREKTQVLRESYTIVRNRPARERQPPIWSKDYVRSLIETEKEDKYLYNINKYVSSSK</sequence>
<dbReference type="EMBL" id="JAWXYG010000008">
    <property type="protein sequence ID" value="KAK4266099.1"/>
    <property type="molecule type" value="Genomic_DNA"/>
</dbReference>
<comment type="caution">
    <text evidence="1">The sequence shown here is derived from an EMBL/GenBank/DDBJ whole genome shotgun (WGS) entry which is preliminary data.</text>
</comment>
<evidence type="ECO:0000313" key="2">
    <source>
        <dbReference type="Proteomes" id="UP001293593"/>
    </source>
</evidence>
<dbReference type="Proteomes" id="UP001293593">
    <property type="component" value="Unassembled WGS sequence"/>
</dbReference>
<proteinExistence type="predicted"/>
<reference evidence="1" key="1">
    <citation type="submission" date="2023-10" db="EMBL/GenBank/DDBJ databases">
        <title>Chromosome-level genome of the transformable northern wattle, Acacia crassicarpa.</title>
        <authorList>
            <person name="Massaro I."/>
            <person name="Sinha N.R."/>
            <person name="Poethig S."/>
            <person name="Leichty A.R."/>
        </authorList>
    </citation>
    <scope>NUCLEOTIDE SEQUENCE</scope>
    <source>
        <strain evidence="1">Acra3RX</strain>
        <tissue evidence="1">Leaf</tissue>
    </source>
</reference>
<accession>A0AAE1JDH0</accession>
<dbReference type="AlphaFoldDB" id="A0AAE1JDH0"/>
<gene>
    <name evidence="1" type="ORF">QN277_027069</name>
</gene>
<organism evidence="1 2">
    <name type="scientific">Acacia crassicarpa</name>
    <name type="common">northern wattle</name>
    <dbReference type="NCBI Taxonomy" id="499986"/>
    <lineage>
        <taxon>Eukaryota</taxon>
        <taxon>Viridiplantae</taxon>
        <taxon>Streptophyta</taxon>
        <taxon>Embryophyta</taxon>
        <taxon>Tracheophyta</taxon>
        <taxon>Spermatophyta</taxon>
        <taxon>Magnoliopsida</taxon>
        <taxon>eudicotyledons</taxon>
        <taxon>Gunneridae</taxon>
        <taxon>Pentapetalae</taxon>
        <taxon>rosids</taxon>
        <taxon>fabids</taxon>
        <taxon>Fabales</taxon>
        <taxon>Fabaceae</taxon>
        <taxon>Caesalpinioideae</taxon>
        <taxon>mimosoid clade</taxon>
        <taxon>Acacieae</taxon>
        <taxon>Acacia</taxon>
    </lineage>
</organism>
<protein>
    <submittedName>
        <fullName evidence="1">Uncharacterized protein</fullName>
    </submittedName>
</protein>
<evidence type="ECO:0000313" key="1">
    <source>
        <dbReference type="EMBL" id="KAK4266099.1"/>
    </source>
</evidence>